<evidence type="ECO:0000256" key="1">
    <source>
        <dbReference type="SAM" id="Phobius"/>
    </source>
</evidence>
<keyword evidence="1" id="KW-0472">Membrane</keyword>
<dbReference type="EMBL" id="BAAAFA010000002">
    <property type="protein sequence ID" value="GAA0813592.1"/>
    <property type="molecule type" value="Genomic_DNA"/>
</dbReference>
<feature type="transmembrane region" description="Helical" evidence="1">
    <location>
        <begin position="6"/>
        <end position="22"/>
    </location>
</feature>
<sequence length="59" mass="6644">MVCYVIKIATIIIFIVVSYIAFKKEERSKSFWLSVLTLLFIGLGGTGMIASIMHNFQSN</sequence>
<evidence type="ECO:0000313" key="2">
    <source>
        <dbReference type="EMBL" id="GAA0813592.1"/>
    </source>
</evidence>
<name>A0ABN1L519_9GAMM</name>
<keyword evidence="1" id="KW-0812">Transmembrane</keyword>
<protein>
    <recommendedName>
        <fullName evidence="4">DUF2788 domain-containing protein</fullName>
    </recommendedName>
</protein>
<evidence type="ECO:0000313" key="3">
    <source>
        <dbReference type="Proteomes" id="UP001500021"/>
    </source>
</evidence>
<dbReference type="Proteomes" id="UP001500021">
    <property type="component" value="Unassembled WGS sequence"/>
</dbReference>
<gene>
    <name evidence="2" type="ORF">GCM10009111_09190</name>
</gene>
<feature type="transmembrane region" description="Helical" evidence="1">
    <location>
        <begin position="31"/>
        <end position="53"/>
    </location>
</feature>
<proteinExistence type="predicted"/>
<keyword evidence="3" id="KW-1185">Reference proteome</keyword>
<accession>A0ABN1L519</accession>
<keyword evidence="1" id="KW-1133">Transmembrane helix</keyword>
<comment type="caution">
    <text evidence="2">The sequence shown here is derived from an EMBL/GenBank/DDBJ whole genome shotgun (WGS) entry which is preliminary data.</text>
</comment>
<evidence type="ECO:0008006" key="4">
    <source>
        <dbReference type="Google" id="ProtNLM"/>
    </source>
</evidence>
<reference evidence="2 3" key="1">
    <citation type="journal article" date="2019" name="Int. J. Syst. Evol. Microbiol.">
        <title>The Global Catalogue of Microorganisms (GCM) 10K type strain sequencing project: providing services to taxonomists for standard genome sequencing and annotation.</title>
        <authorList>
            <consortium name="The Broad Institute Genomics Platform"/>
            <consortium name="The Broad Institute Genome Sequencing Center for Infectious Disease"/>
            <person name="Wu L."/>
            <person name="Ma J."/>
        </authorList>
    </citation>
    <scope>NUCLEOTIDE SEQUENCE [LARGE SCALE GENOMIC DNA]</scope>
    <source>
        <strain evidence="2 3">JCM 15608</strain>
    </source>
</reference>
<organism evidence="2 3">
    <name type="scientific">Colwellia asteriadis</name>
    <dbReference type="NCBI Taxonomy" id="517723"/>
    <lineage>
        <taxon>Bacteria</taxon>
        <taxon>Pseudomonadati</taxon>
        <taxon>Pseudomonadota</taxon>
        <taxon>Gammaproteobacteria</taxon>
        <taxon>Alteromonadales</taxon>
        <taxon>Colwelliaceae</taxon>
        <taxon>Colwellia</taxon>
    </lineage>
</organism>